<dbReference type="EnsemblPlants" id="KQJ84230">
    <property type="protein sequence ID" value="KQJ84230"/>
    <property type="gene ID" value="BRADI_5g19500v3"/>
</dbReference>
<gene>
    <name evidence="6" type="primary">LOC100845655</name>
    <name evidence="5" type="ORF">BRADI_5g19500v3</name>
</gene>
<keyword evidence="3" id="KW-0733">Signal recognition particle</keyword>
<organism evidence="5">
    <name type="scientific">Brachypodium distachyon</name>
    <name type="common">Purple false brome</name>
    <name type="synonym">Trachynia distachya</name>
    <dbReference type="NCBI Taxonomy" id="15368"/>
    <lineage>
        <taxon>Eukaryota</taxon>
        <taxon>Viridiplantae</taxon>
        <taxon>Streptophyta</taxon>
        <taxon>Embryophyta</taxon>
        <taxon>Tracheophyta</taxon>
        <taxon>Spermatophyta</taxon>
        <taxon>Magnoliopsida</taxon>
        <taxon>Liliopsida</taxon>
        <taxon>Poales</taxon>
        <taxon>Poaceae</taxon>
        <taxon>BOP clade</taxon>
        <taxon>Pooideae</taxon>
        <taxon>Stipodae</taxon>
        <taxon>Brachypodieae</taxon>
        <taxon>Brachypodium</taxon>
    </lineage>
</organism>
<reference evidence="5" key="2">
    <citation type="submission" date="2017-06" db="EMBL/GenBank/DDBJ databases">
        <title>WGS assembly of Brachypodium distachyon.</title>
        <authorList>
            <consortium name="The International Brachypodium Initiative"/>
            <person name="Lucas S."/>
            <person name="Harmon-Smith M."/>
            <person name="Lail K."/>
            <person name="Tice H."/>
            <person name="Grimwood J."/>
            <person name="Bruce D."/>
            <person name="Barry K."/>
            <person name="Shu S."/>
            <person name="Lindquist E."/>
            <person name="Wang M."/>
            <person name="Pitluck S."/>
            <person name="Vogel J.P."/>
            <person name="Garvin D.F."/>
            <person name="Mockler T.C."/>
            <person name="Schmutz J."/>
            <person name="Rokhsar D."/>
            <person name="Bevan M.W."/>
        </authorList>
    </citation>
    <scope>NUCLEOTIDE SEQUENCE</scope>
    <source>
        <strain evidence="5">Bd21</strain>
    </source>
</reference>
<proteinExistence type="predicted"/>
<accession>I1J104</accession>
<keyword evidence="2" id="KW-0963">Cytoplasm</keyword>
<dbReference type="ExpressionAtlas" id="I1J104">
    <property type="expression patterns" value="baseline and differential"/>
</dbReference>
<reference evidence="6" key="3">
    <citation type="submission" date="2018-08" db="UniProtKB">
        <authorList>
            <consortium name="EnsemblPlants"/>
        </authorList>
    </citation>
    <scope>IDENTIFICATION</scope>
    <source>
        <strain evidence="6">cv. Bd21</strain>
    </source>
</reference>
<protein>
    <recommendedName>
        <fullName evidence="8">Signal recognition particle 19 kDa protein</fullName>
    </recommendedName>
</protein>
<name>I1J104_BRADI</name>
<sequence length="86" mass="9469">MDVGGRDGGSSIKKWDIIYPVYLNSKKTVAEGRRIAAAKACADPTCNEILDSCAYLKIPCKIEIFLGVDVFSRTRRIREISFRGGG</sequence>
<dbReference type="InterPro" id="IPR002778">
    <property type="entry name" value="Signal_recog_particle_SRP19"/>
</dbReference>
<evidence type="ECO:0000256" key="3">
    <source>
        <dbReference type="ARBA" id="ARBA00023135"/>
    </source>
</evidence>
<evidence type="ECO:0000256" key="4">
    <source>
        <dbReference type="ARBA" id="ARBA00023274"/>
    </source>
</evidence>
<dbReference type="OrthoDB" id="2190947at2759"/>
<dbReference type="Gramene" id="KQJ84230">
    <property type="protein sequence ID" value="KQJ84230"/>
    <property type="gene ID" value="BRADI_5g19500v3"/>
</dbReference>
<dbReference type="Gene3D" id="3.30.56.30">
    <property type="entry name" value="Signal recognition particle, SRP19-like subunit"/>
    <property type="match status" value="1"/>
</dbReference>
<reference evidence="5 6" key="1">
    <citation type="journal article" date="2010" name="Nature">
        <title>Genome sequencing and analysis of the model grass Brachypodium distachyon.</title>
        <authorList>
            <consortium name="International Brachypodium Initiative"/>
        </authorList>
    </citation>
    <scope>NUCLEOTIDE SEQUENCE [LARGE SCALE GENOMIC DNA]</scope>
    <source>
        <strain evidence="5 6">Bd21</strain>
    </source>
</reference>
<dbReference type="AlphaFoldDB" id="I1J104"/>
<dbReference type="GO" id="GO:0005786">
    <property type="term" value="C:signal recognition particle, endoplasmic reticulum targeting"/>
    <property type="evidence" value="ECO:0007669"/>
    <property type="project" value="UniProtKB-KW"/>
</dbReference>
<dbReference type="GO" id="GO:0006614">
    <property type="term" value="P:SRP-dependent cotranslational protein targeting to membrane"/>
    <property type="evidence" value="ECO:0007669"/>
    <property type="project" value="InterPro"/>
</dbReference>
<dbReference type="Proteomes" id="UP000008810">
    <property type="component" value="Chromosome 5"/>
</dbReference>
<dbReference type="PANTHER" id="PTHR17453">
    <property type="entry name" value="SIGNAL RECOGNITION PARTICLE 19 KD PROTEIN"/>
    <property type="match status" value="1"/>
</dbReference>
<dbReference type="InterPro" id="IPR036521">
    <property type="entry name" value="SRP19-like_sf"/>
</dbReference>
<evidence type="ECO:0008006" key="8">
    <source>
        <dbReference type="Google" id="ProtNLM"/>
    </source>
</evidence>
<keyword evidence="7" id="KW-1185">Reference proteome</keyword>
<evidence type="ECO:0000256" key="2">
    <source>
        <dbReference type="ARBA" id="ARBA00022490"/>
    </source>
</evidence>
<keyword evidence="4" id="KW-0687">Ribonucleoprotein</keyword>
<dbReference type="GO" id="GO:0008312">
    <property type="term" value="F:7S RNA binding"/>
    <property type="evidence" value="ECO:0007669"/>
    <property type="project" value="InterPro"/>
</dbReference>
<dbReference type="PANTHER" id="PTHR17453:SF0">
    <property type="entry name" value="SIGNAL RECOGNITION PARTICLE 19 KDA PROTEIN"/>
    <property type="match status" value="1"/>
</dbReference>
<dbReference type="EMBL" id="CM000884">
    <property type="protein sequence ID" value="KQJ84230.1"/>
    <property type="molecule type" value="Genomic_DNA"/>
</dbReference>
<dbReference type="SUPFAM" id="SSF69695">
    <property type="entry name" value="SRP19"/>
    <property type="match status" value="1"/>
</dbReference>
<evidence type="ECO:0000313" key="7">
    <source>
        <dbReference type="Proteomes" id="UP000008810"/>
    </source>
</evidence>
<comment type="subcellular location">
    <subcellularLocation>
        <location evidence="1">Cytoplasm</location>
    </subcellularLocation>
</comment>
<evidence type="ECO:0000313" key="5">
    <source>
        <dbReference type="EMBL" id="KQJ84230.1"/>
    </source>
</evidence>
<dbReference type="Pfam" id="PF01922">
    <property type="entry name" value="SRP19"/>
    <property type="match status" value="1"/>
</dbReference>
<evidence type="ECO:0000256" key="1">
    <source>
        <dbReference type="ARBA" id="ARBA00004496"/>
    </source>
</evidence>
<evidence type="ECO:0000313" key="6">
    <source>
        <dbReference type="EnsemblPlants" id="KQJ84230"/>
    </source>
</evidence>